<name>A0A409WW99_9AGAR</name>
<dbReference type="SUPFAM" id="SSF81383">
    <property type="entry name" value="F-box domain"/>
    <property type="match status" value="1"/>
</dbReference>
<evidence type="ECO:0000259" key="1">
    <source>
        <dbReference type="PROSITE" id="PS50181"/>
    </source>
</evidence>
<gene>
    <name evidence="2" type="ORF">CVT26_000636</name>
</gene>
<dbReference type="InterPro" id="IPR036047">
    <property type="entry name" value="F-box-like_dom_sf"/>
</dbReference>
<feature type="domain" description="F-box" evidence="1">
    <location>
        <begin position="18"/>
        <end position="70"/>
    </location>
</feature>
<comment type="caution">
    <text evidence="2">The sequence shown here is derived from an EMBL/GenBank/DDBJ whole genome shotgun (WGS) entry which is preliminary data.</text>
</comment>
<dbReference type="Proteomes" id="UP000284706">
    <property type="component" value="Unassembled WGS sequence"/>
</dbReference>
<dbReference type="InterPro" id="IPR001810">
    <property type="entry name" value="F-box_dom"/>
</dbReference>
<dbReference type="Gene3D" id="3.80.10.10">
    <property type="entry name" value="Ribonuclease Inhibitor"/>
    <property type="match status" value="1"/>
</dbReference>
<dbReference type="InterPro" id="IPR032675">
    <property type="entry name" value="LRR_dom_sf"/>
</dbReference>
<dbReference type="Gene3D" id="1.20.1280.50">
    <property type="match status" value="1"/>
</dbReference>
<accession>A0A409WW99</accession>
<dbReference type="PROSITE" id="PS50181">
    <property type="entry name" value="FBOX"/>
    <property type="match status" value="1"/>
</dbReference>
<dbReference type="InParanoid" id="A0A409WW99"/>
<dbReference type="EMBL" id="NHYE01004708">
    <property type="protein sequence ID" value="PPQ82736.1"/>
    <property type="molecule type" value="Genomic_DNA"/>
</dbReference>
<dbReference type="OrthoDB" id="2269034at2759"/>
<proteinExistence type="predicted"/>
<keyword evidence="3" id="KW-1185">Reference proteome</keyword>
<protein>
    <recommendedName>
        <fullName evidence="1">F-box domain-containing protein</fullName>
    </recommendedName>
</protein>
<dbReference type="SUPFAM" id="SSF52047">
    <property type="entry name" value="RNI-like"/>
    <property type="match status" value="1"/>
</dbReference>
<dbReference type="Pfam" id="PF12937">
    <property type="entry name" value="F-box-like"/>
    <property type="match status" value="1"/>
</dbReference>
<dbReference type="AlphaFoldDB" id="A0A409WW99"/>
<organism evidence="2 3">
    <name type="scientific">Gymnopilus dilepis</name>
    <dbReference type="NCBI Taxonomy" id="231916"/>
    <lineage>
        <taxon>Eukaryota</taxon>
        <taxon>Fungi</taxon>
        <taxon>Dikarya</taxon>
        <taxon>Basidiomycota</taxon>
        <taxon>Agaricomycotina</taxon>
        <taxon>Agaricomycetes</taxon>
        <taxon>Agaricomycetidae</taxon>
        <taxon>Agaricales</taxon>
        <taxon>Agaricineae</taxon>
        <taxon>Hymenogastraceae</taxon>
        <taxon>Gymnopilus</taxon>
    </lineage>
</organism>
<reference evidence="2 3" key="1">
    <citation type="journal article" date="2018" name="Evol. Lett.">
        <title>Horizontal gene cluster transfer increased hallucinogenic mushroom diversity.</title>
        <authorList>
            <person name="Reynolds H.T."/>
            <person name="Vijayakumar V."/>
            <person name="Gluck-Thaler E."/>
            <person name="Korotkin H.B."/>
            <person name="Matheny P.B."/>
            <person name="Slot J.C."/>
        </authorList>
    </citation>
    <scope>NUCLEOTIDE SEQUENCE [LARGE SCALE GENOMIC DNA]</scope>
    <source>
        <strain evidence="2 3">SRW20</strain>
    </source>
</reference>
<sequence>MTLSSTHLLQAVPGPDRSSTLDNLPNEVMSTIFEFYTSDLAFRTTPLTLGAVTQRWRDIAWSTPQLWTTLFFSSGYRQSSLDTRIQLAEEWLHRSGTLPLSIWIHVLPPSVEEQHRQLYYALVEALNQHCSQWHVLDLKMPRDVLSRLSLSESGCSSPRIKELTLASDTHGEISFPSLSRLKPARVVCHRIQLTHGSLTWSSVTHCSIAFLKANRILELLRAAPCLSQCQFESVQRRDIRRGREEVEHVTHSHLESLRINFSYHEAETYVLNNMTLPALKHLDIRAVVCDFHVEPLISLLTRSSCRLRSLTIQEHDYLDEELVSVLQVLPSLEILHILAGFAEENHEEAFYAALIGHLPTEETPIPRYSQPLLVSLRHFSWVGYGAFHWNALLNLLAPLDPDSNRTRPLELIDVQCIREEEDPIPYIGRDAVEKILKLKGRVGFKLSVEDEEGDRKDLLEMSLGLLNGDQTYNSTLLE</sequence>
<evidence type="ECO:0000313" key="3">
    <source>
        <dbReference type="Proteomes" id="UP000284706"/>
    </source>
</evidence>
<evidence type="ECO:0000313" key="2">
    <source>
        <dbReference type="EMBL" id="PPQ82736.1"/>
    </source>
</evidence>